<dbReference type="Gene3D" id="3.40.50.300">
    <property type="entry name" value="P-loop containing nucleotide triphosphate hydrolases"/>
    <property type="match status" value="1"/>
</dbReference>
<dbReference type="AlphaFoldDB" id="A0AAE9CY30"/>
<dbReference type="EMBL" id="CP090896">
    <property type="protein sequence ID" value="ULT85021.1"/>
    <property type="molecule type" value="Genomic_DNA"/>
</dbReference>
<gene>
    <name evidence="2" type="ORF">L3Y34_013604</name>
</gene>
<evidence type="ECO:0000259" key="1">
    <source>
        <dbReference type="Pfam" id="PF13476"/>
    </source>
</evidence>
<name>A0AAE9CY30_CAEBR</name>
<sequence>MANTVRISSIRTENFPRGNRPLNVGFGTNFAVVRGDNGSGKTTLIKAVAFAALDKDLPIIGLENSTVAVSFRKNGVETTFKRTTKRSISRFSINDGRVQKRTYQTRLHGFIKAEHLKFCLDYNHPKRLDMSNPSHLLKVVKECIGENENQRDLARFVSSISTGANRHYNNATRATGHAVNQMNIRYSHPTGQLVMTGPHDVQSISLSHTEKEMMNLFVRIALCEVVHNSMLMMDGYGALLDATVEPQLQELQVDDKRESELLKEDDDENELMLIVELQAVDELSAEELHIEAAGEE</sequence>
<dbReference type="SUPFAM" id="SSF52540">
    <property type="entry name" value="P-loop containing nucleoside triphosphate hydrolases"/>
    <property type="match status" value="1"/>
</dbReference>
<dbReference type="Proteomes" id="UP000827892">
    <property type="component" value="Chromosome X"/>
</dbReference>
<organism evidence="2 3">
    <name type="scientific">Caenorhabditis briggsae</name>
    <dbReference type="NCBI Taxonomy" id="6238"/>
    <lineage>
        <taxon>Eukaryota</taxon>
        <taxon>Metazoa</taxon>
        <taxon>Ecdysozoa</taxon>
        <taxon>Nematoda</taxon>
        <taxon>Chromadorea</taxon>
        <taxon>Rhabditida</taxon>
        <taxon>Rhabditina</taxon>
        <taxon>Rhabditomorpha</taxon>
        <taxon>Rhabditoidea</taxon>
        <taxon>Rhabditidae</taxon>
        <taxon>Peloderinae</taxon>
        <taxon>Caenorhabditis</taxon>
    </lineage>
</organism>
<accession>A0AAE9CY30</accession>
<protein>
    <recommendedName>
        <fullName evidence="1">Rad50/SbcC-type AAA domain-containing protein</fullName>
    </recommendedName>
</protein>
<dbReference type="Pfam" id="PF13476">
    <property type="entry name" value="AAA_23"/>
    <property type="match status" value="1"/>
</dbReference>
<dbReference type="GO" id="GO:0016887">
    <property type="term" value="F:ATP hydrolysis activity"/>
    <property type="evidence" value="ECO:0007669"/>
    <property type="project" value="InterPro"/>
</dbReference>
<dbReference type="GO" id="GO:0006302">
    <property type="term" value="P:double-strand break repair"/>
    <property type="evidence" value="ECO:0007669"/>
    <property type="project" value="InterPro"/>
</dbReference>
<proteinExistence type="predicted"/>
<dbReference type="InterPro" id="IPR038729">
    <property type="entry name" value="Rad50/SbcC_AAA"/>
</dbReference>
<feature type="domain" description="Rad50/SbcC-type AAA" evidence="1">
    <location>
        <begin position="13"/>
        <end position="98"/>
    </location>
</feature>
<evidence type="ECO:0000313" key="3">
    <source>
        <dbReference type="Proteomes" id="UP000827892"/>
    </source>
</evidence>
<evidence type="ECO:0000313" key="2">
    <source>
        <dbReference type="EMBL" id="ULT85021.1"/>
    </source>
</evidence>
<dbReference type="InterPro" id="IPR027417">
    <property type="entry name" value="P-loop_NTPase"/>
</dbReference>
<reference evidence="2 3" key="1">
    <citation type="submission" date="2022-05" db="EMBL/GenBank/DDBJ databases">
        <title>Chromosome-level reference genomes for two strains of Caenorhabditis briggsae: an improved platform for comparative genomics.</title>
        <authorList>
            <person name="Stevens L."/>
            <person name="Andersen E.C."/>
        </authorList>
    </citation>
    <scope>NUCLEOTIDE SEQUENCE [LARGE SCALE GENOMIC DNA]</scope>
    <source>
        <strain evidence="2">QX1410_ONT</strain>
        <tissue evidence="2">Whole-organism</tissue>
    </source>
</reference>